<evidence type="ECO:0000313" key="2">
    <source>
        <dbReference type="Proteomes" id="UP001153555"/>
    </source>
</evidence>
<gene>
    <name evidence="1" type="ORF">SHERM_15058</name>
</gene>
<proteinExistence type="predicted"/>
<evidence type="ECO:0000313" key="1">
    <source>
        <dbReference type="EMBL" id="CAA0814794.1"/>
    </source>
</evidence>
<dbReference type="EMBL" id="CACSLK010012206">
    <property type="protein sequence ID" value="CAA0814794.1"/>
    <property type="molecule type" value="Genomic_DNA"/>
</dbReference>
<protein>
    <recommendedName>
        <fullName evidence="3">Retrotransposon gag domain-containing protein</fullName>
    </recommendedName>
</protein>
<sequence>SGPRVFQLEKSLSSMDQGSLSVTQYYNAFKSFWDEYVTYRTVIRCTCGACNSCTCNIFDAIYAAQQSNSVMKFLIGLNDSFSSMR</sequence>
<dbReference type="OrthoDB" id="913744at2759"/>
<feature type="non-terminal residue" evidence="1">
    <location>
        <position position="85"/>
    </location>
</feature>
<dbReference type="PANTHER" id="PTHR34222:SF99">
    <property type="entry name" value="PROTEIN, PUTATIVE-RELATED"/>
    <property type="match status" value="1"/>
</dbReference>
<dbReference type="PANTHER" id="PTHR34222">
    <property type="entry name" value="GAG_PRE-INTEGRS DOMAIN-CONTAINING PROTEIN"/>
    <property type="match status" value="1"/>
</dbReference>
<keyword evidence="2" id="KW-1185">Reference proteome</keyword>
<accession>A0A9N7MM72</accession>
<comment type="caution">
    <text evidence="1">The sequence shown here is derived from an EMBL/GenBank/DDBJ whole genome shotgun (WGS) entry which is preliminary data.</text>
</comment>
<feature type="non-terminal residue" evidence="1">
    <location>
        <position position="1"/>
    </location>
</feature>
<name>A0A9N7MM72_STRHE</name>
<evidence type="ECO:0008006" key="3">
    <source>
        <dbReference type="Google" id="ProtNLM"/>
    </source>
</evidence>
<organism evidence="1 2">
    <name type="scientific">Striga hermonthica</name>
    <name type="common">Purple witchweed</name>
    <name type="synonym">Buchnera hermonthica</name>
    <dbReference type="NCBI Taxonomy" id="68872"/>
    <lineage>
        <taxon>Eukaryota</taxon>
        <taxon>Viridiplantae</taxon>
        <taxon>Streptophyta</taxon>
        <taxon>Embryophyta</taxon>
        <taxon>Tracheophyta</taxon>
        <taxon>Spermatophyta</taxon>
        <taxon>Magnoliopsida</taxon>
        <taxon>eudicotyledons</taxon>
        <taxon>Gunneridae</taxon>
        <taxon>Pentapetalae</taxon>
        <taxon>asterids</taxon>
        <taxon>lamiids</taxon>
        <taxon>Lamiales</taxon>
        <taxon>Orobanchaceae</taxon>
        <taxon>Buchnereae</taxon>
        <taxon>Striga</taxon>
    </lineage>
</organism>
<reference evidence="1" key="1">
    <citation type="submission" date="2019-12" db="EMBL/GenBank/DDBJ databases">
        <authorList>
            <person name="Scholes J."/>
        </authorList>
    </citation>
    <scope>NUCLEOTIDE SEQUENCE</scope>
</reference>
<dbReference type="AlphaFoldDB" id="A0A9N7MM72"/>
<dbReference type="Proteomes" id="UP001153555">
    <property type="component" value="Unassembled WGS sequence"/>
</dbReference>